<evidence type="ECO:0000259" key="3">
    <source>
        <dbReference type="Pfam" id="PF00685"/>
    </source>
</evidence>
<dbReference type="InterPro" id="IPR037359">
    <property type="entry name" value="NST/OST"/>
</dbReference>
<evidence type="ECO:0000256" key="1">
    <source>
        <dbReference type="ARBA" id="ARBA00022679"/>
    </source>
</evidence>
<dbReference type="Gene3D" id="3.40.50.300">
    <property type="entry name" value="P-loop containing nucleotide triphosphate hydrolases"/>
    <property type="match status" value="1"/>
</dbReference>
<name>A0A5D0MH53_9BACT</name>
<dbReference type="GO" id="GO:0008146">
    <property type="term" value="F:sulfotransferase activity"/>
    <property type="evidence" value="ECO:0007669"/>
    <property type="project" value="InterPro"/>
</dbReference>
<dbReference type="InterPro" id="IPR027417">
    <property type="entry name" value="P-loop_NTPase"/>
</dbReference>
<dbReference type="PANTHER" id="PTHR10605:SF56">
    <property type="entry name" value="BIFUNCTIONAL HEPARAN SULFATE N-DEACETYLASE_N-SULFOTRANSFERASE"/>
    <property type="match status" value="1"/>
</dbReference>
<evidence type="ECO:0000313" key="5">
    <source>
        <dbReference type="Proteomes" id="UP000324143"/>
    </source>
</evidence>
<keyword evidence="1" id="KW-0808">Transferase</keyword>
<evidence type="ECO:0000313" key="4">
    <source>
        <dbReference type="EMBL" id="TYB30568.1"/>
    </source>
</evidence>
<protein>
    <submittedName>
        <fullName evidence="4">Sulfotransferase</fullName>
    </submittedName>
</protein>
<proteinExistence type="predicted"/>
<dbReference type="PANTHER" id="PTHR10605">
    <property type="entry name" value="HEPARAN SULFATE SULFOTRANSFERASE"/>
    <property type="match status" value="1"/>
</dbReference>
<organism evidence="4 5">
    <name type="scientific">Candidatus Mcinerneyibacterium aminivorans</name>
    <dbReference type="NCBI Taxonomy" id="2703815"/>
    <lineage>
        <taxon>Bacteria</taxon>
        <taxon>Candidatus Macinerneyibacteriota</taxon>
        <taxon>Candidatus Mcinerneyibacteria</taxon>
        <taxon>Candidatus Mcinerneyibacteriales</taxon>
        <taxon>Candidatus Mcinerneyibacteriaceae</taxon>
        <taxon>Candidatus Mcinerneyibacterium</taxon>
    </lineage>
</organism>
<reference evidence="4" key="1">
    <citation type="submission" date="2019-08" db="EMBL/GenBank/DDBJ databases">
        <title>Genomic characterization of a novel candidate phylum (ARYD3) from a high temperature, high salinity tertiary oil reservoir in north central Oklahoma, USA.</title>
        <authorList>
            <person name="Youssef N.H."/>
            <person name="Yadav A."/>
            <person name="Elshahed M.S."/>
        </authorList>
    </citation>
    <scope>NUCLEOTIDE SEQUENCE [LARGE SCALE GENOMIC DNA]</scope>
    <source>
        <strain evidence="4">ARYD3</strain>
    </source>
</reference>
<dbReference type="AlphaFoldDB" id="A0A5D0MH53"/>
<evidence type="ECO:0000256" key="2">
    <source>
        <dbReference type="ARBA" id="ARBA00023180"/>
    </source>
</evidence>
<feature type="non-terminal residue" evidence="4">
    <location>
        <position position="1"/>
    </location>
</feature>
<sequence>GPYRTGTTWLYEYFRRHPEVSVPTKVKETFFFDMKYNKGFKWYSSHFKENKKHKIRGEIAPSYFRSTEAAKRLLKMNPDIKVFFTLRDPVDRIISQYKHRVMKGKTSFKKSIIELYNENSAFRYATQYSIFISKWREIIPPENLYILKFENFINDNQKYVNKICELLNIEKYNIPTKIKGKRGSSSIDPKLLFISRMGYKFINLARKLKLNFFIKLLKNIKIKSLLTTPNNNLDISNKNKKMLRNKLDKQIDFFKSLNTD</sequence>
<dbReference type="SUPFAM" id="SSF52540">
    <property type="entry name" value="P-loop containing nucleoside triphosphate hydrolases"/>
    <property type="match status" value="1"/>
</dbReference>
<gene>
    <name evidence="4" type="ORF">FXF47_08610</name>
</gene>
<dbReference type="InterPro" id="IPR000863">
    <property type="entry name" value="Sulfotransferase_dom"/>
</dbReference>
<dbReference type="EMBL" id="VSIX01000116">
    <property type="protein sequence ID" value="TYB30568.1"/>
    <property type="molecule type" value="Genomic_DNA"/>
</dbReference>
<keyword evidence="2" id="KW-0325">Glycoprotein</keyword>
<feature type="domain" description="Sulfotransferase" evidence="3">
    <location>
        <begin position="2"/>
        <end position="170"/>
    </location>
</feature>
<keyword evidence="5" id="KW-1185">Reference proteome</keyword>
<accession>A0A5D0MH53</accession>
<dbReference type="Proteomes" id="UP000324143">
    <property type="component" value="Unassembled WGS sequence"/>
</dbReference>
<dbReference type="Pfam" id="PF00685">
    <property type="entry name" value="Sulfotransfer_1"/>
    <property type="match status" value="1"/>
</dbReference>
<comment type="caution">
    <text evidence="4">The sequence shown here is derived from an EMBL/GenBank/DDBJ whole genome shotgun (WGS) entry which is preliminary data.</text>
</comment>